<dbReference type="GO" id="GO:0032259">
    <property type="term" value="P:methylation"/>
    <property type="evidence" value="ECO:0007669"/>
    <property type="project" value="UniProtKB-KW"/>
</dbReference>
<evidence type="ECO:0000313" key="5">
    <source>
        <dbReference type="EMBL" id="EPS74436.1"/>
    </source>
</evidence>
<accession>S8DAB7</accession>
<dbReference type="GO" id="GO:0016279">
    <property type="term" value="F:protein-lysine N-methyltransferase activity"/>
    <property type="evidence" value="ECO:0007669"/>
    <property type="project" value="TreeGrafter"/>
</dbReference>
<organism evidence="5 6">
    <name type="scientific">Genlisea aurea</name>
    <dbReference type="NCBI Taxonomy" id="192259"/>
    <lineage>
        <taxon>Eukaryota</taxon>
        <taxon>Viridiplantae</taxon>
        <taxon>Streptophyta</taxon>
        <taxon>Embryophyta</taxon>
        <taxon>Tracheophyta</taxon>
        <taxon>Spermatophyta</taxon>
        <taxon>Magnoliopsida</taxon>
        <taxon>eudicotyledons</taxon>
        <taxon>Gunneridae</taxon>
        <taxon>Pentapetalae</taxon>
        <taxon>asterids</taxon>
        <taxon>lamiids</taxon>
        <taxon>Lamiales</taxon>
        <taxon>Lentibulariaceae</taxon>
        <taxon>Genlisea</taxon>
    </lineage>
</organism>
<evidence type="ECO:0000313" key="6">
    <source>
        <dbReference type="Proteomes" id="UP000015453"/>
    </source>
</evidence>
<dbReference type="PANTHER" id="PTHR13271">
    <property type="entry name" value="UNCHARACTERIZED PUTATIVE METHYLTRANSFERASE"/>
    <property type="match status" value="1"/>
</dbReference>
<dbReference type="InterPro" id="IPR050600">
    <property type="entry name" value="SETD3_SETD6_MTase"/>
</dbReference>
<dbReference type="OrthoDB" id="341421at2759"/>
<evidence type="ECO:0000259" key="4">
    <source>
        <dbReference type="PROSITE" id="PS50280"/>
    </source>
</evidence>
<dbReference type="Proteomes" id="UP000015453">
    <property type="component" value="Unassembled WGS sequence"/>
</dbReference>
<evidence type="ECO:0000256" key="1">
    <source>
        <dbReference type="ARBA" id="ARBA00022603"/>
    </source>
</evidence>
<keyword evidence="3" id="KW-0949">S-adenosyl-L-methionine</keyword>
<keyword evidence="1" id="KW-0489">Methyltransferase</keyword>
<dbReference type="InterPro" id="IPR001214">
    <property type="entry name" value="SET_dom"/>
</dbReference>
<comment type="caution">
    <text evidence="5">The sequence shown here is derived from an EMBL/GenBank/DDBJ whole genome shotgun (WGS) entry which is preliminary data.</text>
</comment>
<dbReference type="GO" id="GO:0042793">
    <property type="term" value="P:plastid transcription"/>
    <property type="evidence" value="ECO:0007669"/>
    <property type="project" value="TreeGrafter"/>
</dbReference>
<proteinExistence type="predicted"/>
<name>S8DAB7_9LAMI</name>
<dbReference type="GO" id="GO:0009534">
    <property type="term" value="C:chloroplast thylakoid"/>
    <property type="evidence" value="ECO:0007669"/>
    <property type="project" value="TreeGrafter"/>
</dbReference>
<keyword evidence="2" id="KW-0808">Transferase</keyword>
<dbReference type="Gene3D" id="3.90.1410.10">
    <property type="entry name" value="set domain protein methyltransferase, domain 1"/>
    <property type="match status" value="1"/>
</dbReference>
<dbReference type="SUPFAM" id="SSF82199">
    <property type="entry name" value="SET domain"/>
    <property type="match status" value="1"/>
</dbReference>
<evidence type="ECO:0000256" key="3">
    <source>
        <dbReference type="ARBA" id="ARBA00022691"/>
    </source>
</evidence>
<dbReference type="GO" id="GO:0010027">
    <property type="term" value="P:thylakoid membrane organization"/>
    <property type="evidence" value="ECO:0007669"/>
    <property type="project" value="TreeGrafter"/>
</dbReference>
<dbReference type="CDD" id="cd10527">
    <property type="entry name" value="SET_LSMT"/>
    <property type="match status" value="1"/>
</dbReference>
<dbReference type="InterPro" id="IPR046341">
    <property type="entry name" value="SET_dom_sf"/>
</dbReference>
<dbReference type="PROSITE" id="PS50280">
    <property type="entry name" value="SET"/>
    <property type="match status" value="1"/>
</dbReference>
<gene>
    <name evidence="5" type="ORF">M569_00318</name>
</gene>
<dbReference type="SUPFAM" id="SSF81822">
    <property type="entry name" value="RuBisCo LSMT C-terminal, substrate-binding domain"/>
    <property type="match status" value="1"/>
</dbReference>
<dbReference type="InterPro" id="IPR015353">
    <property type="entry name" value="Rubisco_LSMT_subst-bd"/>
</dbReference>
<dbReference type="Gene3D" id="3.90.1420.10">
    <property type="entry name" value="Rubisco LSMT, substrate-binding domain"/>
    <property type="match status" value="1"/>
</dbReference>
<dbReference type="FunFam" id="3.90.1410.10:FF:000010">
    <property type="entry name" value="Protein PLASTID TRANSCRIPTIONALLY ACTIVE 14"/>
    <property type="match status" value="1"/>
</dbReference>
<dbReference type="PANTHER" id="PTHR13271:SF54">
    <property type="entry name" value="PROTEIN PLASTID TRANSCRIPTIONALLY ACTIVE 14"/>
    <property type="match status" value="1"/>
</dbReference>
<dbReference type="EMBL" id="AUSU01000070">
    <property type="protein sequence ID" value="EPS74436.1"/>
    <property type="molecule type" value="Genomic_DNA"/>
</dbReference>
<dbReference type="GO" id="GO:0000427">
    <property type="term" value="C:plastid-encoded plastid RNA polymerase complex"/>
    <property type="evidence" value="ECO:0007669"/>
    <property type="project" value="TreeGrafter"/>
</dbReference>
<keyword evidence="6" id="KW-1185">Reference proteome</keyword>
<dbReference type="GO" id="GO:0009658">
    <property type="term" value="P:chloroplast organization"/>
    <property type="evidence" value="ECO:0007669"/>
    <property type="project" value="TreeGrafter"/>
</dbReference>
<dbReference type="Pfam" id="PF00856">
    <property type="entry name" value="SET"/>
    <property type="match status" value="1"/>
</dbReference>
<dbReference type="InterPro" id="IPR036464">
    <property type="entry name" value="Rubisco_LSMT_subst-bd_sf"/>
</dbReference>
<feature type="domain" description="SET" evidence="4">
    <location>
        <begin position="34"/>
        <end position="279"/>
    </location>
</feature>
<dbReference type="Pfam" id="PF09273">
    <property type="entry name" value="Rubis-subs-bind"/>
    <property type="match status" value="1"/>
</dbReference>
<dbReference type="AlphaFoldDB" id="S8DAB7"/>
<evidence type="ECO:0000256" key="2">
    <source>
        <dbReference type="ARBA" id="ARBA00022679"/>
    </source>
</evidence>
<reference evidence="5 6" key="1">
    <citation type="journal article" date="2013" name="BMC Genomics">
        <title>The miniature genome of a carnivorous plant Genlisea aurea contains a low number of genes and short non-coding sequences.</title>
        <authorList>
            <person name="Leushkin E.V."/>
            <person name="Sutormin R.A."/>
            <person name="Nabieva E.R."/>
            <person name="Penin A.A."/>
            <person name="Kondrashov A.S."/>
            <person name="Logacheva M.D."/>
        </authorList>
    </citation>
    <scope>NUCLEOTIDE SEQUENCE [LARGE SCALE GENOMIC DNA]</scope>
</reference>
<sequence length="440" mass="50821">SSPIFTSFPIFQTPTPPPPSPSESILQPADPDFYKIGYVRSVRAYGVEFKEGPDGFGVYASKDIAPLRRARVIMEIPLELMLTISQKLPWMFFPDIIPIGHPIFDVINSTDPETDWDLRMACLLLHALDCKDNFWQLYGDFLPSVDECTSLLLATEESLLELQDQQMASRMLNEQKRGFEFWEKNWHSAMPLKLRRLAPEPRRFMWALSMAQSRCINKEIRIGALNQKSNMLVPYADMLNHSFQPNCFFHWRFKDRMLEVLINAGQRIKKGDEMTINYMDGKTNDFFMQRYGFSSSVNPWDVIQFSGNSRIHLDSFLSVFNISGFPEEYHHNSKLSNEENSFVDGAVIAAARTLPTWSDGDTPPIPSDERKAVKELQDECRQMLAEFSTNSVQDQLILEGSSTVEAEKRVEAAIRYRMNRKRFIEKVMEALDSYQQQILY</sequence>
<protein>
    <recommendedName>
        <fullName evidence="4">SET domain-containing protein</fullName>
    </recommendedName>
</protein>
<feature type="non-terminal residue" evidence="5">
    <location>
        <position position="1"/>
    </location>
</feature>